<comment type="catalytic activity">
    <reaction evidence="11">
        <text>tRNA(Arg) + L-arginine + ATP = L-arginyl-tRNA(Arg) + AMP + diphosphate</text>
        <dbReference type="Rhea" id="RHEA:20301"/>
        <dbReference type="Rhea" id="RHEA-COMP:9658"/>
        <dbReference type="Rhea" id="RHEA-COMP:9673"/>
        <dbReference type="ChEBI" id="CHEBI:30616"/>
        <dbReference type="ChEBI" id="CHEBI:32682"/>
        <dbReference type="ChEBI" id="CHEBI:33019"/>
        <dbReference type="ChEBI" id="CHEBI:78442"/>
        <dbReference type="ChEBI" id="CHEBI:78513"/>
        <dbReference type="ChEBI" id="CHEBI:456215"/>
        <dbReference type="EC" id="6.1.1.19"/>
    </reaction>
</comment>
<sequence length="537" mass="57144">MSDPIAQLRATLAEAINAAGGDASAIDRVALDPPKDLKFGDLATNAALVSAGSSGLPPRDFAAALGKELEVKLGDSLTSWDVAGPGFLNLTLGDAWYLKAAEAVVQTGGQFGSRGSREVEKIIVEFVSANPTGPLTAAGGRHAAYGDSLARILEFHGNSVAREYYINDAGAQIQRLGLSIIARANGTEVPEDGYSGDYVIELASQIPGAGDGDPAEVAQAGIKILVAGIASTLERYGVAFDHWFSEATLHGPDGSSQVTKTCDALQRGGHAFSEDGALWLRTTAFGDDKDRVLVRSDGEPTYFAADIAYHADKLSRGERLIDVWGADHHGYVARMSAAIAALGEDPDRLEMVIMQFVNLVEGGTRSQMSKRRGDFVTLDDLLDEIGVDAARWFMLQRSHDTTVDLDLDLARDSSAENPVYYVQYAHARAFSVIAKAGVGVPAIPSPAAELHESEKQLIRRLVSWPAEVAEAAARRAPHRICAYALVLAQEFTAFYRDCRIIGAPDAERDFRLVLAAAAQTQIAAALALLGVSAPDEL</sequence>
<evidence type="ECO:0000256" key="4">
    <source>
        <dbReference type="ARBA" id="ARBA00012837"/>
    </source>
</evidence>
<dbReference type="Gene3D" id="3.30.1360.70">
    <property type="entry name" value="Arginyl tRNA synthetase N-terminal domain"/>
    <property type="match status" value="1"/>
</dbReference>
<dbReference type="HAMAP" id="MF_00123">
    <property type="entry name" value="Arg_tRNA_synth"/>
    <property type="match status" value="1"/>
</dbReference>
<dbReference type="InterPro" id="IPR035684">
    <property type="entry name" value="ArgRS_core"/>
</dbReference>
<evidence type="ECO:0000256" key="3">
    <source>
        <dbReference type="ARBA" id="ARBA00011245"/>
    </source>
</evidence>
<dbReference type="SUPFAM" id="SSF55190">
    <property type="entry name" value="Arginyl-tRNA synthetase (ArgRS), N-terminal 'additional' domain"/>
    <property type="match status" value="1"/>
</dbReference>
<evidence type="ECO:0000259" key="13">
    <source>
        <dbReference type="SMART" id="SM01016"/>
    </source>
</evidence>
<keyword evidence="9" id="KW-0648">Protein biosynthesis</keyword>
<dbReference type="InterPro" id="IPR005148">
    <property type="entry name" value="Arg-tRNA-synth_N"/>
</dbReference>
<name>A0A6J7CVN8_9ZZZZ</name>
<dbReference type="NCBIfam" id="TIGR00456">
    <property type="entry name" value="argS"/>
    <property type="match status" value="1"/>
</dbReference>
<dbReference type="Gene3D" id="3.40.50.620">
    <property type="entry name" value="HUPs"/>
    <property type="match status" value="1"/>
</dbReference>
<keyword evidence="6" id="KW-0436">Ligase</keyword>
<dbReference type="EC" id="6.1.1.19" evidence="4"/>
<reference evidence="14" key="1">
    <citation type="submission" date="2020-05" db="EMBL/GenBank/DDBJ databases">
        <authorList>
            <person name="Chiriac C."/>
            <person name="Salcher M."/>
            <person name="Ghai R."/>
            <person name="Kavagutti S V."/>
        </authorList>
    </citation>
    <scope>NUCLEOTIDE SEQUENCE</scope>
</reference>
<organism evidence="14">
    <name type="scientific">freshwater metagenome</name>
    <dbReference type="NCBI Taxonomy" id="449393"/>
    <lineage>
        <taxon>unclassified sequences</taxon>
        <taxon>metagenomes</taxon>
        <taxon>ecological metagenomes</taxon>
    </lineage>
</organism>
<dbReference type="InterPro" id="IPR014729">
    <property type="entry name" value="Rossmann-like_a/b/a_fold"/>
</dbReference>
<dbReference type="PANTHER" id="PTHR11956">
    <property type="entry name" value="ARGINYL-TRNA SYNTHETASE"/>
    <property type="match status" value="1"/>
</dbReference>
<dbReference type="CDD" id="cd00671">
    <property type="entry name" value="ArgRS_core"/>
    <property type="match status" value="1"/>
</dbReference>
<evidence type="ECO:0000256" key="5">
    <source>
        <dbReference type="ARBA" id="ARBA00022490"/>
    </source>
</evidence>
<dbReference type="SMART" id="SM00836">
    <property type="entry name" value="DALR_1"/>
    <property type="match status" value="1"/>
</dbReference>
<dbReference type="Pfam" id="PF00750">
    <property type="entry name" value="tRNA-synt_1d"/>
    <property type="match status" value="2"/>
</dbReference>
<dbReference type="InterPro" id="IPR009080">
    <property type="entry name" value="tRNAsynth_Ia_anticodon-bd"/>
</dbReference>
<dbReference type="InterPro" id="IPR001278">
    <property type="entry name" value="Arg-tRNA-ligase"/>
</dbReference>
<evidence type="ECO:0000256" key="9">
    <source>
        <dbReference type="ARBA" id="ARBA00022917"/>
    </source>
</evidence>
<protein>
    <recommendedName>
        <fullName evidence="4">arginine--tRNA ligase</fullName>
        <ecNumber evidence="4">6.1.1.19</ecNumber>
    </recommendedName>
</protein>
<keyword evidence="10" id="KW-0030">Aminoacyl-tRNA synthetase</keyword>
<evidence type="ECO:0000256" key="2">
    <source>
        <dbReference type="ARBA" id="ARBA00005594"/>
    </source>
</evidence>
<keyword evidence="5" id="KW-0963">Cytoplasm</keyword>
<dbReference type="GO" id="GO:0004814">
    <property type="term" value="F:arginine-tRNA ligase activity"/>
    <property type="evidence" value="ECO:0007669"/>
    <property type="project" value="UniProtKB-EC"/>
</dbReference>
<evidence type="ECO:0000256" key="11">
    <source>
        <dbReference type="ARBA" id="ARBA00049339"/>
    </source>
</evidence>
<evidence type="ECO:0000256" key="6">
    <source>
        <dbReference type="ARBA" id="ARBA00022598"/>
    </source>
</evidence>
<evidence type="ECO:0000313" key="14">
    <source>
        <dbReference type="EMBL" id="CAB4860724.1"/>
    </source>
</evidence>
<evidence type="ECO:0000256" key="10">
    <source>
        <dbReference type="ARBA" id="ARBA00023146"/>
    </source>
</evidence>
<dbReference type="EMBL" id="CAFBLU010000002">
    <property type="protein sequence ID" value="CAB4860724.1"/>
    <property type="molecule type" value="Genomic_DNA"/>
</dbReference>
<dbReference type="Pfam" id="PF03485">
    <property type="entry name" value="Arg_tRNA_synt_N"/>
    <property type="match status" value="1"/>
</dbReference>
<comment type="subunit">
    <text evidence="3">Monomer.</text>
</comment>
<keyword evidence="7" id="KW-0547">Nucleotide-binding</keyword>
<dbReference type="PANTHER" id="PTHR11956:SF5">
    <property type="entry name" value="ARGININE--TRNA LIGASE, CYTOPLASMIC"/>
    <property type="match status" value="1"/>
</dbReference>
<comment type="subcellular location">
    <subcellularLocation>
        <location evidence="1">Cytoplasm</location>
    </subcellularLocation>
</comment>
<dbReference type="SUPFAM" id="SSF47323">
    <property type="entry name" value="Anticodon-binding domain of a subclass of class I aminoacyl-tRNA synthetases"/>
    <property type="match status" value="1"/>
</dbReference>
<dbReference type="SUPFAM" id="SSF52374">
    <property type="entry name" value="Nucleotidylyl transferase"/>
    <property type="match status" value="1"/>
</dbReference>
<dbReference type="InterPro" id="IPR036695">
    <property type="entry name" value="Arg-tRNA-synth_N_sf"/>
</dbReference>
<evidence type="ECO:0000256" key="7">
    <source>
        <dbReference type="ARBA" id="ARBA00022741"/>
    </source>
</evidence>
<dbReference type="FunFam" id="3.40.50.620:FF:000062">
    <property type="entry name" value="Arginine--tRNA ligase"/>
    <property type="match status" value="1"/>
</dbReference>
<keyword evidence="8" id="KW-0067">ATP-binding</keyword>
<dbReference type="PRINTS" id="PR01038">
    <property type="entry name" value="TRNASYNTHARG"/>
</dbReference>
<dbReference type="GO" id="GO:0005524">
    <property type="term" value="F:ATP binding"/>
    <property type="evidence" value="ECO:0007669"/>
    <property type="project" value="UniProtKB-KW"/>
</dbReference>
<evidence type="ECO:0000256" key="8">
    <source>
        <dbReference type="ARBA" id="ARBA00022840"/>
    </source>
</evidence>
<feature type="domain" description="DALR anticodon binding" evidence="12">
    <location>
        <begin position="422"/>
        <end position="537"/>
    </location>
</feature>
<dbReference type="Gene3D" id="1.10.730.10">
    <property type="entry name" value="Isoleucyl-tRNA Synthetase, Domain 1"/>
    <property type="match status" value="1"/>
</dbReference>
<dbReference type="GO" id="GO:0006420">
    <property type="term" value="P:arginyl-tRNA aminoacylation"/>
    <property type="evidence" value="ECO:0007669"/>
    <property type="project" value="InterPro"/>
</dbReference>
<dbReference type="InterPro" id="IPR008909">
    <property type="entry name" value="DALR_anticod-bd"/>
</dbReference>
<evidence type="ECO:0000259" key="12">
    <source>
        <dbReference type="SMART" id="SM00836"/>
    </source>
</evidence>
<feature type="domain" description="Arginyl tRNA synthetase N-terminal" evidence="13">
    <location>
        <begin position="6"/>
        <end position="92"/>
    </location>
</feature>
<dbReference type="Pfam" id="PF05746">
    <property type="entry name" value="DALR_1"/>
    <property type="match status" value="1"/>
</dbReference>
<gene>
    <name evidence="14" type="ORF">UFOPK3444_00156</name>
</gene>
<comment type="similarity">
    <text evidence="2">Belongs to the class-I aminoacyl-tRNA synthetase family.</text>
</comment>
<evidence type="ECO:0000256" key="1">
    <source>
        <dbReference type="ARBA" id="ARBA00004496"/>
    </source>
</evidence>
<dbReference type="SMART" id="SM01016">
    <property type="entry name" value="Arg_tRNA_synt_N"/>
    <property type="match status" value="1"/>
</dbReference>
<proteinExistence type="inferred from homology"/>
<accession>A0A6J7CVN8</accession>
<dbReference type="GO" id="GO:0005737">
    <property type="term" value="C:cytoplasm"/>
    <property type="evidence" value="ECO:0007669"/>
    <property type="project" value="UniProtKB-SubCell"/>
</dbReference>
<dbReference type="AlphaFoldDB" id="A0A6J7CVN8"/>